<dbReference type="GeneID" id="25478315"/>
<evidence type="ECO:0000313" key="5">
    <source>
        <dbReference type="Proteomes" id="UP000030754"/>
    </source>
</evidence>
<dbReference type="EMBL" id="HG723018">
    <property type="protein sequence ID" value="CDJ64832.1"/>
    <property type="molecule type" value="Genomic_DNA"/>
</dbReference>
<proteinExistence type="predicted"/>
<dbReference type="InterPro" id="IPR042237">
    <property type="entry name" value="PTRHD1"/>
</dbReference>
<protein>
    <recommendedName>
        <fullName evidence="1">peptidyl-tRNA hydrolase</fullName>
        <ecNumber evidence="1">3.1.1.29</ecNumber>
    </recommendedName>
</protein>
<comment type="catalytic activity">
    <reaction evidence="3">
        <text>an N-acyl-L-alpha-aminoacyl-tRNA + H2O = an N-acyl-L-amino acid + a tRNA + H(+)</text>
        <dbReference type="Rhea" id="RHEA:54448"/>
        <dbReference type="Rhea" id="RHEA-COMP:10123"/>
        <dbReference type="Rhea" id="RHEA-COMP:13883"/>
        <dbReference type="ChEBI" id="CHEBI:15377"/>
        <dbReference type="ChEBI" id="CHEBI:15378"/>
        <dbReference type="ChEBI" id="CHEBI:59874"/>
        <dbReference type="ChEBI" id="CHEBI:78442"/>
        <dbReference type="ChEBI" id="CHEBI:138191"/>
        <dbReference type="EC" id="3.1.1.29"/>
    </reaction>
</comment>
<dbReference type="InterPro" id="IPR002833">
    <property type="entry name" value="PTH2"/>
</dbReference>
<reference evidence="4" key="1">
    <citation type="submission" date="2013-10" db="EMBL/GenBank/DDBJ databases">
        <title>Genomic analysis of the causative agents of coccidiosis in chickens.</title>
        <authorList>
            <person name="Reid A.J."/>
            <person name="Blake D."/>
            <person name="Billington K."/>
            <person name="Browne H."/>
            <person name="Dunn M."/>
            <person name="Hung S."/>
            <person name="Kawahara F."/>
            <person name="Miranda-Saavedra D."/>
            <person name="Mourier T."/>
            <person name="Nagra H."/>
            <person name="Otto T.D."/>
            <person name="Rawlings N."/>
            <person name="Sanchez A."/>
            <person name="Sanders M."/>
            <person name="Subramaniam C."/>
            <person name="Tay Y."/>
            <person name="Dear P."/>
            <person name="Doerig C."/>
            <person name="Gruber A."/>
            <person name="Parkinson J."/>
            <person name="Shirley M."/>
            <person name="Wan K.L."/>
            <person name="Berriman M."/>
            <person name="Tomley F."/>
            <person name="Pain A."/>
        </authorList>
    </citation>
    <scope>NUCLEOTIDE SEQUENCE [LARGE SCALE GENOMIC DNA]</scope>
    <source>
        <strain evidence="4">Houghton</strain>
    </source>
</reference>
<dbReference type="GO" id="GO:0004045">
    <property type="term" value="F:peptidyl-tRNA hydrolase activity"/>
    <property type="evidence" value="ECO:0007669"/>
    <property type="project" value="UniProtKB-EC"/>
</dbReference>
<dbReference type="EC" id="3.1.1.29" evidence="1"/>
<evidence type="ECO:0000256" key="1">
    <source>
        <dbReference type="ARBA" id="ARBA00013260"/>
    </source>
</evidence>
<sequence>MLVYLQRAHFIRVCRVPSLEEAILLLQRRNKKASFQDNTAEAVTCPRSSFPHGSAAAADVQPIVTPSAAVQRNCWTIQTNPAAETSTKVPSCRSIPPTRSRRSWVCRDPGHSKGNRRSVALDLAVMATPDGPQAASKLAEESRTQKSSLSDEDPLVQYVVLRKDLTAKLNWPLGAVVAQACHAAVDALGISMAGNGDEAKTYLAAGSSMRTVVLQVPGEAELLKLRDKLEQSQIGHSLWKEEPEKIPTALASVPIRKSAGKVFKGLKLLS</sequence>
<organism evidence="4 5">
    <name type="scientific">Eimeria necatrix</name>
    <dbReference type="NCBI Taxonomy" id="51315"/>
    <lineage>
        <taxon>Eukaryota</taxon>
        <taxon>Sar</taxon>
        <taxon>Alveolata</taxon>
        <taxon>Apicomplexa</taxon>
        <taxon>Conoidasida</taxon>
        <taxon>Coccidia</taxon>
        <taxon>Eucoccidiorida</taxon>
        <taxon>Eimeriorina</taxon>
        <taxon>Eimeriidae</taxon>
        <taxon>Eimeria</taxon>
    </lineage>
</organism>
<evidence type="ECO:0000256" key="3">
    <source>
        <dbReference type="ARBA" id="ARBA00048707"/>
    </source>
</evidence>
<keyword evidence="5" id="KW-1185">Reference proteome</keyword>
<dbReference type="AlphaFoldDB" id="U6MKP8"/>
<evidence type="ECO:0000313" key="4">
    <source>
        <dbReference type="EMBL" id="CDJ64832.1"/>
    </source>
</evidence>
<dbReference type="SUPFAM" id="SSF102462">
    <property type="entry name" value="Peptidyl-tRNA hydrolase II"/>
    <property type="match status" value="1"/>
</dbReference>
<gene>
    <name evidence="4" type="ORF">ENH_00081860</name>
</gene>
<keyword evidence="2" id="KW-0378">Hydrolase</keyword>
<dbReference type="Proteomes" id="UP000030754">
    <property type="component" value="Unassembled WGS sequence"/>
</dbReference>
<evidence type="ECO:0000256" key="2">
    <source>
        <dbReference type="ARBA" id="ARBA00022801"/>
    </source>
</evidence>
<dbReference type="RefSeq" id="XP_013433299.1">
    <property type="nucleotide sequence ID" value="XM_013577845.1"/>
</dbReference>
<accession>U6MKP8</accession>
<dbReference type="Pfam" id="PF01981">
    <property type="entry name" value="PTH2"/>
    <property type="match status" value="1"/>
</dbReference>
<dbReference type="VEuPathDB" id="ToxoDB:ENH_00081860"/>
<reference evidence="4" key="2">
    <citation type="submission" date="2013-10" db="EMBL/GenBank/DDBJ databases">
        <authorList>
            <person name="Aslett M."/>
        </authorList>
    </citation>
    <scope>NUCLEOTIDE SEQUENCE [LARGE SCALE GENOMIC DNA]</scope>
    <source>
        <strain evidence="4">Houghton</strain>
    </source>
</reference>
<dbReference type="Gene3D" id="3.40.1490.10">
    <property type="entry name" value="Bit1"/>
    <property type="match status" value="1"/>
</dbReference>
<name>U6MKP8_9EIME</name>
<dbReference type="OrthoDB" id="201213at2759"/>
<dbReference type="InterPro" id="IPR023476">
    <property type="entry name" value="Pep_tRNA_hydro_II_dom_sf"/>
</dbReference>
<dbReference type="PANTHER" id="PTHR46194">
    <property type="entry name" value="PEPTIDYL-TRNA HYDROLASE PTRHD1-RELATED"/>
    <property type="match status" value="1"/>
</dbReference>
<dbReference type="PANTHER" id="PTHR46194:SF1">
    <property type="entry name" value="PEPTIDYL-TRNA HYDROLASE PTRHD1-RELATED"/>
    <property type="match status" value="1"/>
</dbReference>